<dbReference type="GO" id="GO:0015562">
    <property type="term" value="F:efflux transmembrane transporter activity"/>
    <property type="evidence" value="ECO:0007669"/>
    <property type="project" value="InterPro"/>
</dbReference>
<feature type="signal peptide" evidence="1">
    <location>
        <begin position="1"/>
        <end position="19"/>
    </location>
</feature>
<evidence type="ECO:0000313" key="3">
    <source>
        <dbReference type="Proteomes" id="UP000184420"/>
    </source>
</evidence>
<dbReference type="AlphaFoldDB" id="A0A1M7MP16"/>
<evidence type="ECO:0000313" key="2">
    <source>
        <dbReference type="EMBL" id="SHM92748.1"/>
    </source>
</evidence>
<dbReference type="EMBL" id="FRBL01000014">
    <property type="protein sequence ID" value="SHM92748.1"/>
    <property type="molecule type" value="Genomic_DNA"/>
</dbReference>
<gene>
    <name evidence="2" type="ORF">SAMN05444266_11417</name>
</gene>
<keyword evidence="1" id="KW-0732">Signal</keyword>
<name>A0A1M7MP16_9BACT</name>
<dbReference type="RefSeq" id="WP_083550935.1">
    <property type="nucleotide sequence ID" value="NZ_FRBL01000014.1"/>
</dbReference>
<dbReference type="Gene3D" id="1.20.1600.10">
    <property type="entry name" value="Outer membrane efflux proteins (OEP)"/>
    <property type="match status" value="1"/>
</dbReference>
<accession>A0A1M7MP16</accession>
<dbReference type="SUPFAM" id="SSF56954">
    <property type="entry name" value="Outer membrane efflux proteins (OEP)"/>
    <property type="match status" value="1"/>
</dbReference>
<organism evidence="2 3">
    <name type="scientific">Chitinophaga jiangningensis</name>
    <dbReference type="NCBI Taxonomy" id="1419482"/>
    <lineage>
        <taxon>Bacteria</taxon>
        <taxon>Pseudomonadati</taxon>
        <taxon>Bacteroidota</taxon>
        <taxon>Chitinophagia</taxon>
        <taxon>Chitinophagales</taxon>
        <taxon>Chitinophagaceae</taxon>
        <taxon>Chitinophaga</taxon>
    </lineage>
</organism>
<dbReference type="STRING" id="1419482.SAMN05444266_11417"/>
<evidence type="ECO:0000256" key="1">
    <source>
        <dbReference type="SAM" id="SignalP"/>
    </source>
</evidence>
<sequence>MKKLLLISISLCMVLVAGAQSIDTLDINTILKNPGMEQRFKQVLINLASKTPTQDAVDTKEKISDYQISNAKLQWLNHLSFFTNLNENSFNRNTVYYNPNDPKTNVNQNNYYPTYNVGLAFALGDLFTTPKMVKIAVAQKKLLEAERQGDLRGSRNKVLNDYENFVAAKKLLELHMPILEDAYNNHQALEKKFTAGEISLEVYSTGYKAYNQEMVQQINLSKNYNLTKIELETTINMPLESAISLLNK</sequence>
<dbReference type="Proteomes" id="UP000184420">
    <property type="component" value="Unassembled WGS sequence"/>
</dbReference>
<dbReference type="OrthoDB" id="654651at2"/>
<protein>
    <submittedName>
        <fullName evidence="2">Outer membrane efflux protein</fullName>
    </submittedName>
</protein>
<feature type="chain" id="PRO_5012252357" evidence="1">
    <location>
        <begin position="20"/>
        <end position="248"/>
    </location>
</feature>
<proteinExistence type="predicted"/>
<reference evidence="2 3" key="1">
    <citation type="submission" date="2016-11" db="EMBL/GenBank/DDBJ databases">
        <authorList>
            <person name="Jaros S."/>
            <person name="Januszkiewicz K."/>
            <person name="Wedrychowicz H."/>
        </authorList>
    </citation>
    <scope>NUCLEOTIDE SEQUENCE [LARGE SCALE GENOMIC DNA]</scope>
    <source>
        <strain evidence="2 3">DSM 27406</strain>
    </source>
</reference>
<keyword evidence="3" id="KW-1185">Reference proteome</keyword>